<dbReference type="EMBL" id="SLXA01000002">
    <property type="protein sequence ID" value="TCO85966.1"/>
    <property type="molecule type" value="Genomic_DNA"/>
</dbReference>
<feature type="domain" description="Schlafen AlbA-2" evidence="1">
    <location>
        <begin position="5"/>
        <end position="110"/>
    </location>
</feature>
<dbReference type="Gene3D" id="3.30.565.60">
    <property type="match status" value="1"/>
</dbReference>
<evidence type="ECO:0000313" key="2">
    <source>
        <dbReference type="EMBL" id="TCO85966.1"/>
    </source>
</evidence>
<accession>A0A4V2SDZ8</accession>
<name>A0A4V2SDZ8_9FIRM</name>
<dbReference type="Proteomes" id="UP000295711">
    <property type="component" value="Unassembled WGS sequence"/>
</dbReference>
<keyword evidence="2" id="KW-0547">Nucleotide-binding</keyword>
<keyword evidence="3" id="KW-1185">Reference proteome</keyword>
<keyword evidence="2" id="KW-0378">Hydrolase</keyword>
<evidence type="ECO:0000259" key="1">
    <source>
        <dbReference type="Pfam" id="PF04326"/>
    </source>
</evidence>
<dbReference type="AlphaFoldDB" id="A0A4V2SDZ8"/>
<dbReference type="Gene3D" id="3.30.950.30">
    <property type="entry name" value="Schlafen, AAA domain"/>
    <property type="match status" value="1"/>
</dbReference>
<dbReference type="InterPro" id="IPR038475">
    <property type="entry name" value="RecG_C_sf"/>
</dbReference>
<keyword evidence="2" id="KW-0347">Helicase</keyword>
<reference evidence="2 3" key="1">
    <citation type="submission" date="2019-03" db="EMBL/GenBank/DDBJ databases">
        <title>Genomic Encyclopedia of Type Strains, Phase IV (KMG-IV): sequencing the most valuable type-strain genomes for metagenomic binning, comparative biology and taxonomic classification.</title>
        <authorList>
            <person name="Goeker M."/>
        </authorList>
    </citation>
    <scope>NUCLEOTIDE SEQUENCE [LARGE SCALE GENOMIC DNA]</scope>
    <source>
        <strain evidence="2 3">DSM 28559</strain>
    </source>
</reference>
<dbReference type="GO" id="GO:0004386">
    <property type="term" value="F:helicase activity"/>
    <property type="evidence" value="ECO:0007669"/>
    <property type="project" value="UniProtKB-KW"/>
</dbReference>
<sequence length="448" mass="51133">MSVAESQNVEWKESWRDEYLKWICGFANAQGGKIYIGTNDDGTVIGVQDSKKLMEDIPNKVRDVLGIIVDVNLLAEDGKDYIEICVNPNSYPVNYKGEYHYRSGSTKQQLKGQALNQFLLKKTGITWDSVPVQGVTMQDLRNDSFDIFREQAILSKRMDRKDVDATNKQLLDSLNLLENGQLKRAAILLFHHNPEKWIPGAYVKIGYFESDSELRYQDEIHGSLISQANRVVDLIFTKYLKADISYRGVTRIETYPFPKDAIREAVFNAIAHKFYGALIPIQISVYADRLYIANDCIFPEDWTLDDLMGKHRSRPYNPLIANTFFRAGFIEAWGRGIEKIKESCKEAGNPMPEYTIKREDIMVMFKSLVSYTDQGTNQAASQTNQADDNSVAARILKVIEMEPMLSQKKIADIIGEKYSTVKYYMESMKKSGVIKREGSSQKGKWIIL</sequence>
<organism evidence="2 3">
    <name type="scientific">Frisingicoccus caecimuris</name>
    <dbReference type="NCBI Taxonomy" id="1796636"/>
    <lineage>
        <taxon>Bacteria</taxon>
        <taxon>Bacillati</taxon>
        <taxon>Bacillota</taxon>
        <taxon>Clostridia</taxon>
        <taxon>Lachnospirales</taxon>
        <taxon>Lachnospiraceae</taxon>
        <taxon>Frisingicoccus</taxon>
    </lineage>
</organism>
<dbReference type="InterPro" id="IPR036388">
    <property type="entry name" value="WH-like_DNA-bd_sf"/>
</dbReference>
<dbReference type="Pfam" id="PF13749">
    <property type="entry name" value="HATPase_c_4"/>
    <property type="match status" value="1"/>
</dbReference>
<gene>
    <name evidence="2" type="ORF">EV212_102284</name>
</gene>
<dbReference type="InterPro" id="IPR038461">
    <property type="entry name" value="Schlafen_AlbA_2_dom_sf"/>
</dbReference>
<dbReference type="InterPro" id="IPR007421">
    <property type="entry name" value="Schlafen_AlbA_2_dom"/>
</dbReference>
<comment type="caution">
    <text evidence="2">The sequence shown here is derived from an EMBL/GenBank/DDBJ whole genome shotgun (WGS) entry which is preliminary data.</text>
</comment>
<dbReference type="SUPFAM" id="SSF46785">
    <property type="entry name" value="Winged helix' DNA-binding domain"/>
    <property type="match status" value="1"/>
</dbReference>
<keyword evidence="2" id="KW-0067">ATP-binding</keyword>
<dbReference type="PANTHER" id="PTHR30595:SF6">
    <property type="entry name" value="SCHLAFEN ALBA-2 DOMAIN-CONTAINING PROTEIN"/>
    <property type="match status" value="1"/>
</dbReference>
<dbReference type="Pfam" id="PF04326">
    <property type="entry name" value="SLFN_AlbA_2"/>
    <property type="match status" value="1"/>
</dbReference>
<dbReference type="RefSeq" id="WP_306812169.1">
    <property type="nucleotide sequence ID" value="NZ_JANKAQ010000001.1"/>
</dbReference>
<dbReference type="InterPro" id="IPR036390">
    <property type="entry name" value="WH_DNA-bd_sf"/>
</dbReference>
<evidence type="ECO:0000313" key="3">
    <source>
        <dbReference type="Proteomes" id="UP000295711"/>
    </source>
</evidence>
<proteinExistence type="predicted"/>
<dbReference type="PANTHER" id="PTHR30595">
    <property type="entry name" value="GLPR-RELATED TRANSCRIPTIONAL REPRESSOR"/>
    <property type="match status" value="1"/>
</dbReference>
<protein>
    <submittedName>
        <fullName evidence="2">ATP-dependent DNA helicase RecG</fullName>
    </submittedName>
</protein>
<dbReference type="Gene3D" id="1.10.10.10">
    <property type="entry name" value="Winged helix-like DNA-binding domain superfamily/Winged helix DNA-binding domain"/>
    <property type="match status" value="1"/>
</dbReference>